<feature type="region of interest" description="Disordered" evidence="3">
    <location>
        <begin position="1"/>
        <end position="58"/>
    </location>
</feature>
<organism evidence="5 6">
    <name type="scientific">Myxococcus xanthus</name>
    <dbReference type="NCBI Taxonomy" id="34"/>
    <lineage>
        <taxon>Bacteria</taxon>
        <taxon>Pseudomonadati</taxon>
        <taxon>Myxococcota</taxon>
        <taxon>Myxococcia</taxon>
        <taxon>Myxococcales</taxon>
        <taxon>Cystobacterineae</taxon>
        <taxon>Myxococcaceae</taxon>
        <taxon>Myxococcus</taxon>
    </lineage>
</organism>
<sequence>MRPSPPCPASSAPSSRKRRVVNLNAPGGFGPAGALCYPRGTERETMTTHDDSQGGRKNARSLAELHALGIMKKMPAALQLDSTEPVELPTVEAPSLEGVSVAQVAPAPLTEQELVDRFDALRRQHADVRERQPGEDVALEDDVLVDVLGFANNRLMPFSVRENWWVRVAADPGLPGFFESLAGAKVGQSVGIELTLPDTYPVEALRGQPARFLVSVKAARELKLLDDDSPELLSRLGMGSITDVMRKLGDDLAQERLADVDRLTQERVMDVLVDRTPVEVSAALVDEEIRRRWAEAERPILQRKDFQPDELQEALEGWLQDPLTRLDAAYRITLALVLRAIAERDGIQPDRAATDAMLEDLANFTGVNRQELGVAVKEDEALARRLYEMALRFSTIDHVMKKVTLTPAAA</sequence>
<dbReference type="InterPro" id="IPR046357">
    <property type="entry name" value="PPIase_dom_sf"/>
</dbReference>
<reference evidence="5 6" key="1">
    <citation type="journal article" date="2019" name="Science">
        <title>Social genes are selection hotspots in kin groups of a soil microbe.</title>
        <authorList>
            <person name="Wielgoss S."/>
            <person name="Wolfensberger R."/>
            <person name="Sun L."/>
            <person name="Fiegna F."/>
            <person name="Velicer G.J."/>
        </authorList>
    </citation>
    <scope>NUCLEOTIDE SEQUENCE [LARGE SCALE GENOMIC DNA]</scope>
    <source>
        <strain evidence="5 6">MC3.5.9c15</strain>
    </source>
</reference>
<evidence type="ECO:0000256" key="2">
    <source>
        <dbReference type="ARBA" id="ARBA00023235"/>
    </source>
</evidence>
<keyword evidence="1" id="KW-0697">Rotamase</keyword>
<accession>A0AAE6FWN9</accession>
<evidence type="ECO:0000259" key="4">
    <source>
        <dbReference type="Pfam" id="PF05698"/>
    </source>
</evidence>
<proteinExistence type="predicted"/>
<evidence type="ECO:0000256" key="3">
    <source>
        <dbReference type="SAM" id="MobiDB-lite"/>
    </source>
</evidence>
<dbReference type="InterPro" id="IPR008880">
    <property type="entry name" value="Trigger_fac_C"/>
</dbReference>
<dbReference type="GO" id="GO:0015031">
    <property type="term" value="P:protein transport"/>
    <property type="evidence" value="ECO:0007669"/>
    <property type="project" value="InterPro"/>
</dbReference>
<gene>
    <name evidence="5" type="ORF">BHS09_06050</name>
</gene>
<evidence type="ECO:0000313" key="6">
    <source>
        <dbReference type="Proteomes" id="UP000320179"/>
    </source>
</evidence>
<dbReference type="Proteomes" id="UP000320179">
    <property type="component" value="Chromosome"/>
</dbReference>
<name>A0AAE6FWN9_MYXXA</name>
<dbReference type="InterPro" id="IPR027304">
    <property type="entry name" value="Trigger_fact/SurA_dom_sf"/>
</dbReference>
<evidence type="ECO:0000313" key="5">
    <source>
        <dbReference type="EMBL" id="QDE66602.1"/>
    </source>
</evidence>
<protein>
    <submittedName>
        <fullName evidence="5">Peptidylprolyl isomerase</fullName>
    </submittedName>
</protein>
<feature type="compositionally biased region" description="Basic and acidic residues" evidence="3">
    <location>
        <begin position="40"/>
        <end position="54"/>
    </location>
</feature>
<dbReference type="Pfam" id="PF05698">
    <property type="entry name" value="Trigger_C"/>
    <property type="match status" value="1"/>
</dbReference>
<dbReference type="EMBL" id="CP017174">
    <property type="protein sequence ID" value="QDE66602.1"/>
    <property type="molecule type" value="Genomic_DNA"/>
</dbReference>
<evidence type="ECO:0000256" key="1">
    <source>
        <dbReference type="ARBA" id="ARBA00023110"/>
    </source>
</evidence>
<keyword evidence="2 5" id="KW-0413">Isomerase</keyword>
<dbReference type="Gene3D" id="1.10.3120.10">
    <property type="entry name" value="Trigger factor, C-terminal domain"/>
    <property type="match status" value="1"/>
</dbReference>
<dbReference type="InterPro" id="IPR037041">
    <property type="entry name" value="Trigger_fac_C_sf"/>
</dbReference>
<feature type="domain" description="Trigger factor C-terminal" evidence="4">
    <location>
        <begin position="244"/>
        <end position="399"/>
    </location>
</feature>
<dbReference type="AlphaFoldDB" id="A0AAE6FWN9"/>
<dbReference type="Gene3D" id="3.10.50.40">
    <property type="match status" value="1"/>
</dbReference>
<dbReference type="SUPFAM" id="SSF109998">
    <property type="entry name" value="Triger factor/SurA peptide-binding domain-like"/>
    <property type="match status" value="1"/>
</dbReference>
<dbReference type="SUPFAM" id="SSF54534">
    <property type="entry name" value="FKBP-like"/>
    <property type="match status" value="1"/>
</dbReference>
<dbReference type="GO" id="GO:0006457">
    <property type="term" value="P:protein folding"/>
    <property type="evidence" value="ECO:0007669"/>
    <property type="project" value="InterPro"/>
</dbReference>
<dbReference type="GO" id="GO:0003755">
    <property type="term" value="F:peptidyl-prolyl cis-trans isomerase activity"/>
    <property type="evidence" value="ECO:0007669"/>
    <property type="project" value="UniProtKB-KW"/>
</dbReference>